<dbReference type="RefSeq" id="WP_150778097.1">
    <property type="nucleotide sequence ID" value="NZ_CABVIH010000001.1"/>
</dbReference>
<dbReference type="Pfam" id="PF07865">
    <property type="entry name" value="DUF1652"/>
    <property type="match status" value="1"/>
</dbReference>
<dbReference type="OrthoDB" id="6931989at2"/>
<dbReference type="InterPro" id="IPR012448">
    <property type="entry name" value="DUF1652"/>
</dbReference>
<evidence type="ECO:0008006" key="3">
    <source>
        <dbReference type="Google" id="ProtNLM"/>
    </source>
</evidence>
<evidence type="ECO:0000313" key="2">
    <source>
        <dbReference type="Proteomes" id="UP000375525"/>
    </source>
</evidence>
<accession>A0A5E7G0W7</accession>
<sequence>MNLSTLEIQSIIEQSFLPSICTCSMASDQSLTIRVCDCMTGKVDLVASHVPVWELDSAYAIATLVAQMQQEINAHKGVLPTFSS</sequence>
<proteinExistence type="predicted"/>
<organism evidence="1 2">
    <name type="scientific">Pseudomonas fluorescens</name>
    <dbReference type="NCBI Taxonomy" id="294"/>
    <lineage>
        <taxon>Bacteria</taxon>
        <taxon>Pseudomonadati</taxon>
        <taxon>Pseudomonadota</taxon>
        <taxon>Gammaproteobacteria</taxon>
        <taxon>Pseudomonadales</taxon>
        <taxon>Pseudomonadaceae</taxon>
        <taxon>Pseudomonas</taxon>
    </lineage>
</organism>
<dbReference type="EMBL" id="CABVIH010000001">
    <property type="protein sequence ID" value="VVO45571.1"/>
    <property type="molecule type" value="Genomic_DNA"/>
</dbReference>
<name>A0A5E7G0W7_PSEFL</name>
<reference evidence="1 2" key="1">
    <citation type="submission" date="2019-09" db="EMBL/GenBank/DDBJ databases">
        <authorList>
            <person name="Chandra G."/>
            <person name="Truman W A."/>
        </authorList>
    </citation>
    <scope>NUCLEOTIDE SEQUENCE [LARGE SCALE GENOMIC DNA]</scope>
    <source>
        <strain evidence="1">PS880</strain>
    </source>
</reference>
<evidence type="ECO:0000313" key="1">
    <source>
        <dbReference type="EMBL" id="VVO45571.1"/>
    </source>
</evidence>
<dbReference type="AlphaFoldDB" id="A0A5E7G0W7"/>
<gene>
    <name evidence="1" type="ORF">PS880_00008</name>
</gene>
<protein>
    <recommendedName>
        <fullName evidence="3">DUF1652 domain-containing protein</fullName>
    </recommendedName>
</protein>
<dbReference type="Proteomes" id="UP000375525">
    <property type="component" value="Unassembled WGS sequence"/>
</dbReference>